<sequence>MKTKVTLLLMGFLIVACHRVPQHKYRYEANINDPQLVFTTETDYPTYFSLNIYDGKSNTCSNYQSLGYVFRHKIVPFNIYPKYVPSVEVKTPSNQIVTVIGKSRDDKFVCTTKYQQFTPELGKIYSILYKLENNKCYLEISEKLNSKPVNSQALNRCF</sequence>
<dbReference type="EMBL" id="QGLO01000007">
    <property type="protein sequence ID" value="PXY90128.1"/>
    <property type="molecule type" value="Genomic_DNA"/>
</dbReference>
<evidence type="ECO:0000313" key="1">
    <source>
        <dbReference type="EMBL" id="PXY90128.1"/>
    </source>
</evidence>
<dbReference type="Proteomes" id="UP000247673">
    <property type="component" value="Unassembled WGS sequence"/>
</dbReference>
<evidence type="ECO:0000313" key="2">
    <source>
        <dbReference type="Proteomes" id="UP000247673"/>
    </source>
</evidence>
<reference evidence="1 2" key="1">
    <citation type="submission" date="2018-05" db="EMBL/GenBank/DDBJ databases">
        <title>Reference genomes for bee gut microbiota database.</title>
        <authorList>
            <person name="Ellegaard K.M."/>
        </authorList>
    </citation>
    <scope>NUCLEOTIDE SEQUENCE [LARGE SCALE GENOMIC DNA]</scope>
    <source>
        <strain evidence="1 2">ESL0172</strain>
    </source>
</reference>
<comment type="caution">
    <text evidence="1">The sequence shown here is derived from an EMBL/GenBank/DDBJ whole genome shotgun (WGS) entry which is preliminary data.</text>
</comment>
<dbReference type="AlphaFoldDB" id="A0A2V4DLG5"/>
<name>A0A2V4DLG5_9GAMM</name>
<organism evidence="1 2">
    <name type="scientific">Gilliamella apis</name>
    <dbReference type="NCBI Taxonomy" id="1970738"/>
    <lineage>
        <taxon>Bacteria</taxon>
        <taxon>Pseudomonadati</taxon>
        <taxon>Pseudomonadota</taxon>
        <taxon>Gammaproteobacteria</taxon>
        <taxon>Orbales</taxon>
        <taxon>Orbaceae</taxon>
        <taxon>Gilliamella</taxon>
    </lineage>
</organism>
<accession>A0A2V4DLG5</accession>
<keyword evidence="2" id="KW-1185">Reference proteome</keyword>
<dbReference type="OrthoDB" id="7058120at2"/>
<proteinExistence type="predicted"/>
<dbReference type="RefSeq" id="WP_110448403.1">
    <property type="nucleotide sequence ID" value="NZ_CP132381.1"/>
</dbReference>
<evidence type="ECO:0008006" key="3">
    <source>
        <dbReference type="Google" id="ProtNLM"/>
    </source>
</evidence>
<dbReference type="PROSITE" id="PS51257">
    <property type="entry name" value="PROKAR_LIPOPROTEIN"/>
    <property type="match status" value="1"/>
</dbReference>
<protein>
    <recommendedName>
        <fullName evidence="3">Lipoprotein</fullName>
    </recommendedName>
</protein>
<gene>
    <name evidence="1" type="ORF">DKK78_09430</name>
</gene>